<accession>A0A4V2F0A1</accession>
<protein>
    <submittedName>
        <fullName evidence="1">Uncharacterized protein</fullName>
    </submittedName>
</protein>
<reference evidence="1 2" key="1">
    <citation type="submission" date="2019-02" db="EMBL/GenBank/DDBJ databases">
        <title>Genomic Encyclopedia of Type Strains, Phase IV (KMG-IV): sequencing the most valuable type-strain genomes for metagenomic binning, comparative biology and taxonomic classification.</title>
        <authorList>
            <person name="Goeker M."/>
        </authorList>
    </citation>
    <scope>NUCLEOTIDE SEQUENCE [LARGE SCALE GENOMIC DNA]</scope>
    <source>
        <strain evidence="1 2">DSM 18116</strain>
    </source>
</reference>
<dbReference type="RefSeq" id="WP_130543618.1">
    <property type="nucleotide sequence ID" value="NZ_CP042431.1"/>
</dbReference>
<dbReference type="Proteomes" id="UP000293874">
    <property type="component" value="Unassembled WGS sequence"/>
</dbReference>
<keyword evidence="2" id="KW-1185">Reference proteome</keyword>
<evidence type="ECO:0000313" key="2">
    <source>
        <dbReference type="Proteomes" id="UP000293874"/>
    </source>
</evidence>
<name>A0A4V2F0A1_9BACT</name>
<dbReference type="AlphaFoldDB" id="A0A4V2F0A1"/>
<evidence type="ECO:0000313" key="1">
    <source>
        <dbReference type="EMBL" id="RZS69270.1"/>
    </source>
</evidence>
<comment type="caution">
    <text evidence="1">The sequence shown here is derived from an EMBL/GenBank/DDBJ whole genome shotgun (WGS) entry which is preliminary data.</text>
</comment>
<organism evidence="1 2">
    <name type="scientific">Pseudobacter ginsenosidimutans</name>
    <dbReference type="NCBI Taxonomy" id="661488"/>
    <lineage>
        <taxon>Bacteria</taxon>
        <taxon>Pseudomonadati</taxon>
        <taxon>Bacteroidota</taxon>
        <taxon>Chitinophagia</taxon>
        <taxon>Chitinophagales</taxon>
        <taxon>Chitinophagaceae</taxon>
        <taxon>Pseudobacter</taxon>
    </lineage>
</organism>
<proteinExistence type="predicted"/>
<dbReference type="OrthoDB" id="1036397at2"/>
<gene>
    <name evidence="1" type="ORF">EV199_5106</name>
</gene>
<dbReference type="EMBL" id="SGXA01000003">
    <property type="protein sequence ID" value="RZS69270.1"/>
    <property type="molecule type" value="Genomic_DNA"/>
</dbReference>
<sequence>MVEVFKTNVMHHTDARKMELLLRAAFPDCVLNFDLDDCDRIFRIVSTADVSEKVIAIFHEQQFACSVLS</sequence>